<dbReference type="Ensembl" id="ENSXETT00000080538">
    <property type="protein sequence ID" value="ENSXETP00000071499"/>
    <property type="gene ID" value="ENSXETG00000005919"/>
</dbReference>
<dbReference type="GO" id="GO:0003376">
    <property type="term" value="P:sphingosine-1-phosphate receptor signaling pathway"/>
    <property type="evidence" value="ECO:0007669"/>
    <property type="project" value="UniProtKB-ARBA"/>
</dbReference>
<keyword evidence="18" id="KW-0037">Angiogenesis</keyword>
<dbReference type="PRINTS" id="PR00103">
    <property type="entry name" value="CAMPKINASE"/>
</dbReference>
<dbReference type="EC" id="2.7.1.154" evidence="8"/>
<dbReference type="Xenbase" id="XB-GENE-1011009">
    <property type="gene designation" value="pik3cg"/>
</dbReference>
<dbReference type="Pfam" id="PF00794">
    <property type="entry name" value="PI3K_rbd"/>
    <property type="match status" value="1"/>
</dbReference>
<evidence type="ECO:0000256" key="8">
    <source>
        <dbReference type="ARBA" id="ARBA00012013"/>
    </source>
</evidence>
<evidence type="ECO:0000256" key="21">
    <source>
        <dbReference type="ARBA" id="ARBA00022741"/>
    </source>
</evidence>
<dbReference type="InterPro" id="IPR002420">
    <property type="entry name" value="PI3K-type_C2_dom"/>
</dbReference>
<dbReference type="SUPFAM" id="SSF48371">
    <property type="entry name" value="ARM repeat"/>
    <property type="match status" value="1"/>
</dbReference>
<dbReference type="GO" id="GO:0043491">
    <property type="term" value="P:phosphatidylinositol 3-kinase/protein kinase B signal transduction"/>
    <property type="evidence" value="ECO:0007669"/>
    <property type="project" value="UniProtKB-ARBA"/>
</dbReference>
<dbReference type="CDD" id="cd00872">
    <property type="entry name" value="PI3Ka_I"/>
    <property type="match status" value="1"/>
</dbReference>
<dbReference type="GeneTree" id="ENSGT00940000156858"/>
<dbReference type="GO" id="GO:0005524">
    <property type="term" value="F:ATP binding"/>
    <property type="evidence" value="ECO:0007669"/>
    <property type="project" value="UniProtKB-KW"/>
</dbReference>
<feature type="domain" description="PI3K/PI4K catalytic" evidence="41">
    <location>
        <begin position="820"/>
        <end position="1114"/>
    </location>
</feature>
<dbReference type="FunFam" id="1.25.40.70:FF:000006">
    <property type="entry name" value="Phosphatidylinositol 4,5-bisphosphate 3-kinase catalytic subunit gamma isoform"/>
    <property type="match status" value="1"/>
</dbReference>
<dbReference type="Pfam" id="PF00792">
    <property type="entry name" value="PI3K_C2"/>
    <property type="match status" value="1"/>
</dbReference>
<comment type="subcellular location">
    <subcellularLocation>
        <location evidence="1">Cell membrane</location>
    </subcellularLocation>
    <subcellularLocation>
        <location evidence="2">Cytoplasm</location>
    </subcellularLocation>
</comment>
<keyword evidence="16" id="KW-0116">cAMP-binding</keyword>
<dbReference type="Pfam" id="PF00027">
    <property type="entry name" value="cNMP_binding"/>
    <property type="match status" value="2"/>
</dbReference>
<dbReference type="FunCoup" id="A0A6I8QFB5">
    <property type="interactions" value="814"/>
</dbReference>
<evidence type="ECO:0000256" key="6">
    <source>
        <dbReference type="ARBA" id="ARBA00006209"/>
    </source>
</evidence>
<evidence type="ECO:0000256" key="12">
    <source>
        <dbReference type="ARBA" id="ARBA00022490"/>
    </source>
</evidence>
<dbReference type="SMART" id="SM00144">
    <property type="entry name" value="PI3K_rbd"/>
    <property type="match status" value="1"/>
</dbReference>
<evidence type="ECO:0000256" key="33">
    <source>
        <dbReference type="ARBA" id="ARBA00048977"/>
    </source>
</evidence>
<evidence type="ECO:0000259" key="40">
    <source>
        <dbReference type="PROSITE" id="PS50042"/>
    </source>
</evidence>
<feature type="domain" description="Cyclic nucleotide-binding" evidence="40">
    <location>
        <begin position="1222"/>
        <end position="1348"/>
    </location>
</feature>
<dbReference type="SUPFAM" id="SSF56112">
    <property type="entry name" value="Protein kinase-like (PK-like)"/>
    <property type="match status" value="1"/>
</dbReference>
<keyword evidence="22" id="KW-0418">Kinase</keyword>
<evidence type="ECO:0000256" key="27">
    <source>
        <dbReference type="ARBA" id="ARBA00023149"/>
    </source>
</evidence>
<keyword evidence="12" id="KW-0963">Cytoplasm</keyword>
<evidence type="ECO:0000256" key="23">
    <source>
        <dbReference type="ARBA" id="ARBA00022840"/>
    </source>
</evidence>
<dbReference type="PROSITE" id="PS00888">
    <property type="entry name" value="CNMP_BINDING_1"/>
    <property type="match status" value="2"/>
</dbReference>
<comment type="pathway">
    <text evidence="4">Lipid metabolism.</text>
</comment>
<evidence type="ECO:0000313" key="46">
    <source>
        <dbReference type="Ensembl" id="ENSXETP00000071499"/>
    </source>
</evidence>
<evidence type="ECO:0000256" key="36">
    <source>
        <dbReference type="ARBA" id="ARBA00076130"/>
    </source>
</evidence>
<dbReference type="InterPro" id="IPR000403">
    <property type="entry name" value="PI3/4_kinase_cat_dom"/>
</dbReference>
<dbReference type="GO" id="GO:0006954">
    <property type="term" value="P:inflammatory response"/>
    <property type="evidence" value="ECO:0007669"/>
    <property type="project" value="UniProtKB-KW"/>
</dbReference>
<evidence type="ECO:0000256" key="26">
    <source>
        <dbReference type="ARBA" id="ARBA00023136"/>
    </source>
</evidence>
<keyword evidence="28" id="KW-0395">Inflammatory response</keyword>
<dbReference type="PROSITE" id="PS51545">
    <property type="entry name" value="PIK_HELICAL"/>
    <property type="match status" value="1"/>
</dbReference>
<dbReference type="Pfam" id="PF00454">
    <property type="entry name" value="PI3_PI4_kinase"/>
    <property type="match status" value="1"/>
</dbReference>
<keyword evidence="14" id="KW-0723">Serine/threonine-protein kinase</keyword>
<keyword evidence="11" id="KW-1003">Cell membrane</keyword>
<evidence type="ECO:0000256" key="29">
    <source>
        <dbReference type="ARBA" id="ARBA00023981"/>
    </source>
</evidence>
<evidence type="ECO:0000256" key="38">
    <source>
        <dbReference type="ARBA" id="ARBA00080619"/>
    </source>
</evidence>
<evidence type="ECO:0000256" key="28">
    <source>
        <dbReference type="ARBA" id="ARBA00023198"/>
    </source>
</evidence>
<dbReference type="FunFam" id="1.10.1070.11:FF:000010">
    <property type="entry name" value="Phosphatidylinositol 4,5-bisphosphate 3-kinase catalytic subunit gamma isoform"/>
    <property type="match status" value="1"/>
</dbReference>
<comment type="catalytic activity">
    <reaction evidence="30">
        <text>a 1,2-diacyl-sn-glycero-3-phospho-(1D-myo-inositol) + ATP = a 1,2-diacyl-sn-glycero-3-phospho-(1D-myo-inositol-3-phosphate) + ADP + H(+)</text>
        <dbReference type="Rhea" id="RHEA:12709"/>
        <dbReference type="ChEBI" id="CHEBI:15378"/>
        <dbReference type="ChEBI" id="CHEBI:30616"/>
        <dbReference type="ChEBI" id="CHEBI:57880"/>
        <dbReference type="ChEBI" id="CHEBI:58088"/>
        <dbReference type="ChEBI" id="CHEBI:456216"/>
        <dbReference type="EC" id="2.7.1.137"/>
    </reaction>
    <physiologicalReaction direction="left-to-right" evidence="30">
        <dbReference type="Rhea" id="RHEA:12710"/>
    </physiologicalReaction>
</comment>
<comment type="catalytic activity">
    <reaction evidence="33">
        <text>L-seryl-[protein] + ATP = O-phospho-L-seryl-[protein] + ADP + H(+)</text>
        <dbReference type="Rhea" id="RHEA:17989"/>
        <dbReference type="Rhea" id="RHEA-COMP:9863"/>
        <dbReference type="Rhea" id="RHEA-COMP:11604"/>
        <dbReference type="ChEBI" id="CHEBI:15378"/>
        <dbReference type="ChEBI" id="CHEBI:29999"/>
        <dbReference type="ChEBI" id="CHEBI:30616"/>
        <dbReference type="ChEBI" id="CHEBI:83421"/>
        <dbReference type="ChEBI" id="CHEBI:456216"/>
        <dbReference type="EC" id="2.7.11.1"/>
    </reaction>
    <physiologicalReaction direction="left-to-right" evidence="33">
        <dbReference type="Rhea" id="RHEA:17990"/>
    </physiologicalReaction>
</comment>
<dbReference type="InterPro" id="IPR000341">
    <property type="entry name" value="PI3K_Ras-bd_dom"/>
</dbReference>
<dbReference type="PROSITE" id="PS50290">
    <property type="entry name" value="PI3_4_KINASE_3"/>
    <property type="match status" value="1"/>
</dbReference>
<evidence type="ECO:0000259" key="42">
    <source>
        <dbReference type="PROSITE" id="PS51544"/>
    </source>
</evidence>
<keyword evidence="21" id="KW-0547">Nucleotide-binding</keyword>
<evidence type="ECO:0000256" key="1">
    <source>
        <dbReference type="ARBA" id="ARBA00004236"/>
    </source>
</evidence>
<evidence type="ECO:0000256" key="20">
    <source>
        <dbReference type="ARBA" id="ARBA00022737"/>
    </source>
</evidence>
<dbReference type="FunFam" id="2.60.120.10:FF:000017">
    <property type="entry name" value="cAMP-dependent protein kinase type II regulatory subunit"/>
    <property type="match status" value="1"/>
</dbReference>
<evidence type="ECO:0000259" key="43">
    <source>
        <dbReference type="PROSITE" id="PS51545"/>
    </source>
</evidence>
<proteinExistence type="inferred from homology"/>
<dbReference type="CDD" id="cd08399">
    <property type="entry name" value="C2_PI3K_class_I_gamma"/>
    <property type="match status" value="1"/>
</dbReference>
<evidence type="ECO:0000256" key="25">
    <source>
        <dbReference type="ARBA" id="ARBA00023098"/>
    </source>
</evidence>
<comment type="subunit">
    <text evidence="34">Heterodimer of a catalytic subunit PIK3CG and a PIK3R5 or PIK3R6 regulatory subunit. Interacts with GRK2 through the PIK helical domain. Interaction with GRK2 is required for targeting to agonist-occupied receptor. Interacts with PDE3B; regulates PDE3B activity and thereby cAMP levels in cells. Interacts with TPM2. Interacts with EPHA8; regulates integrin-mediated cell adhesion to substrate. Interacts with HRAS; the interaction is required for membrane recruitment and beta-gamma G protein dimer-dependent activation of the PI3K gamma complex PIK3CG:PIK3R6.</text>
</comment>
<reference evidence="46" key="1">
    <citation type="journal article" date="2010" name="Science">
        <title>The genome of the Western clawed frog Xenopus tropicalis.</title>
        <authorList>
            <person name="Hellsten U."/>
            <person name="Harland R.M."/>
            <person name="Gilchrist M.J."/>
            <person name="Hendrix D."/>
            <person name="Jurka J."/>
            <person name="Kapitonov V."/>
            <person name="Ovcharenko I."/>
            <person name="Putnam N.H."/>
            <person name="Shu S."/>
            <person name="Taher L."/>
            <person name="Blitz I.L."/>
            <person name="Blumberg B."/>
            <person name="Dichmann D.S."/>
            <person name="Dubchak I."/>
            <person name="Amaya E."/>
            <person name="Detter J.C."/>
            <person name="Fletcher R."/>
            <person name="Gerhard D.S."/>
            <person name="Goodstein D."/>
            <person name="Graves T."/>
            <person name="Grigoriev I.V."/>
            <person name="Grimwood J."/>
            <person name="Kawashima T."/>
            <person name="Lindquist E."/>
            <person name="Lucas S.M."/>
            <person name="Mead P.E."/>
            <person name="Mitros T."/>
            <person name="Ogino H."/>
            <person name="Ohta Y."/>
            <person name="Poliakov A.V."/>
            <person name="Pollet N."/>
            <person name="Robert J."/>
            <person name="Salamov A."/>
            <person name="Sater A.K."/>
            <person name="Schmutz J."/>
            <person name="Terry A."/>
            <person name="Vize P.D."/>
            <person name="Warren W.C."/>
            <person name="Wells D."/>
            <person name="Wills A."/>
            <person name="Wilson R.K."/>
            <person name="Zimmerman L.B."/>
            <person name="Zorn A.M."/>
            <person name="Grainger R."/>
            <person name="Grammer T."/>
            <person name="Khokha M.K."/>
            <person name="Richardson P.M."/>
            <person name="Rokhsar D.S."/>
        </authorList>
    </citation>
    <scope>NUCLEOTIDE SEQUENCE [LARGE SCALE GENOMIC DNA]</scope>
    <source>
        <strain evidence="46">Nigerian</strain>
    </source>
</reference>
<dbReference type="GO" id="GO:0006935">
    <property type="term" value="P:chemotaxis"/>
    <property type="evidence" value="ECO:0007669"/>
    <property type="project" value="UniProtKB-KW"/>
</dbReference>
<dbReference type="FunFam" id="3.10.20.770:FF:000001">
    <property type="entry name" value="Phosphatidylinositol 4,5-bisphosphate 3-kinase catalytic subunit gamma isoform"/>
    <property type="match status" value="1"/>
</dbReference>
<dbReference type="InterPro" id="IPR016024">
    <property type="entry name" value="ARM-type_fold"/>
</dbReference>
<dbReference type="InterPro" id="IPR014710">
    <property type="entry name" value="RmlC-like_jellyroll"/>
</dbReference>
<evidence type="ECO:0000259" key="41">
    <source>
        <dbReference type="PROSITE" id="PS50290"/>
    </source>
</evidence>
<dbReference type="GO" id="GO:0005886">
    <property type="term" value="C:plasma membrane"/>
    <property type="evidence" value="ECO:0007669"/>
    <property type="project" value="UniProtKB-SubCell"/>
</dbReference>
<keyword evidence="27" id="KW-0114">cAMP</keyword>
<comment type="similarity">
    <text evidence="5">Belongs to the cAMP-dependent kinase regulatory chain family.</text>
</comment>
<dbReference type="InterPro" id="IPR015433">
    <property type="entry name" value="PI3/4_kinase"/>
</dbReference>
<evidence type="ECO:0000259" key="45">
    <source>
        <dbReference type="PROSITE" id="PS51547"/>
    </source>
</evidence>
<sequence>MKKETLLCRGNMLASGMELDSYEQPVVLRDENQRRRRRMRPHSATSNMFPMEQIPIEFILPTSNRCSKVQETMLLEVAGNCSVEQMKAQIWMHAIEKSHNSDFYQRLTPDQFLLQYQKKGQWYEIYDKHQVIQTLDCIMYWKVLQKTVGKIHIVQKEKIPEEMIEYQKTLNYLIGYDVTDVSNVHDDELEFTRRRLVTPRMIELSRRDARLYSMDPWVTCKSLPEYLCQRIISNSIFIIIHKGMTSHTIRVSIDDTPDVILHSFFTKMAKKKSLLDISEENSELDFVLRVCGRDEYIIGNAPIKDFHWIRQCIKNGQEIHLVLEKPPDPLMDEVQKEQWPLVDDCTGVTGYHEQLTIEGKDHEKIFTISLWDCNRKFRVKIIGIDIPVLPKNTELIAFVEANIQHGQQVLSQRRTTCKPFTEEVLWNSWLEFDIKIKDLPKGALLNLQIFCGKAPTASNKSIVQSPESTASDSKCKNQLLYYVNLLLIDHRFLLRQGEYVLHMWKIPGKGEEQGSINADKLTSATNPDKETSMAISISLDKYCHPVALPKHKLVCDPELERPRTEMPNQLRKQLEEIIATDPLHPLTPEDKELLWHFRSEIVKHPEAYPKLLSSVKWGQQEMVAKTYQLLSKREAWDDCSLDVGLTIQLLDCNFSDENVRAMAVQKLESLQDDDVLHYLLQLVQAVKFEPYHDSALSRFLLKRALQSKRIGHFLFWFLRSEIAQSMHYQQRFAVILEAYLRGCGKAMLDDFTRQVQVTEILHKVTMEIKSVSAEKYDVTSQVITQLRQKLEKLQNSKLPDKLPDSFRVPYDPGLRAGSLVVEKCKVMASKKKPLWLEFKCSDTTALSNETIGIIFKHGDDLRQDMLILQILRIMGSIWEAESLDLCLLPYGCISTGNKIGMIEIVKDATTIAQIQQSTVGNTGAFKDEVLSQWLKEKCPIEEKFSAAVERFVYSCAGYCVATFVLGIGDRHNDNIMVTESGNLFHIDFGHILGNYKSFLGINKERVPFVLTPDFLYVMGTSGKKTSQYFNKFQDVCVKAYLALRHHTNLMIILFSMMLMTVCAEAYNPDEEDDDTETKVIYPKTDDQRNRLQEACKDILLFKSLDQEQMSQVLDAMFEKLVKCGEHVIDQGDDGDNFYVIDRGTYDIFVKSDGVVRCVGAYDNRGSFGELALMYNTPRAATIVATSVGSIWGLDRATFRRIIVKNNAKKKRMYENFIESLPFLKSLEFSERLKVVDVIGTKTYYDGEQIIAQGDGADSFYIVESGEVRINMKSKSKPDAETNEAVEIARCTRGQYFGELALVTNKPRAASAYAVGNVKCLVMDVQAFERLLGPCMEIMKRNIANYEEQLVALFGTNMDITDPST</sequence>
<dbReference type="FunFam" id="3.30.1010.10:FF:000008">
    <property type="entry name" value="Phosphatidylinositol 4,5-bisphosphate 3-kinase catalytic subunit gamma"/>
    <property type="match status" value="1"/>
</dbReference>
<evidence type="ECO:0000256" key="10">
    <source>
        <dbReference type="ARBA" id="ARBA00012513"/>
    </source>
</evidence>
<dbReference type="GO" id="GO:0004674">
    <property type="term" value="F:protein serine/threonine kinase activity"/>
    <property type="evidence" value="ECO:0007669"/>
    <property type="project" value="UniProtKB-KW"/>
</dbReference>
<dbReference type="SMART" id="SM00142">
    <property type="entry name" value="PI3K_C2"/>
    <property type="match status" value="1"/>
</dbReference>
<dbReference type="InterPro" id="IPR018490">
    <property type="entry name" value="cNMP-bd_dom_sf"/>
</dbReference>
<dbReference type="Gene3D" id="1.25.40.70">
    <property type="entry name" value="Phosphatidylinositol 3-kinase, accessory domain (PIK)"/>
    <property type="match status" value="1"/>
</dbReference>
<evidence type="ECO:0000256" key="2">
    <source>
        <dbReference type="ARBA" id="ARBA00004496"/>
    </source>
</evidence>
<comment type="pathway">
    <text evidence="3">Phospholipid metabolism; phosphatidylinositol phosphate biosynthesis.</text>
</comment>
<evidence type="ECO:0000256" key="37">
    <source>
        <dbReference type="ARBA" id="ARBA00078766"/>
    </source>
</evidence>
<dbReference type="EC" id="2.7.11.1" evidence="10"/>
<comment type="similarity">
    <text evidence="6">Belongs to the PI3/PI4-kinase family. Type III PI4K subfamily.</text>
</comment>
<dbReference type="PANTHER" id="PTHR10048:SF34">
    <property type="entry name" value="PHOSPHATIDYLINOSITOL 4,5-BISPHOSPHATE 3-KINASE CATALYTIC SUBUNIT GAMMA ISOFORM"/>
    <property type="match status" value="1"/>
</dbReference>
<accession>A0A6I8QFB5</accession>
<dbReference type="Gene3D" id="3.30.1010.10">
    <property type="entry name" value="Phosphatidylinositol 3-kinase Catalytic Subunit, Chain A, domain 4"/>
    <property type="match status" value="1"/>
</dbReference>
<reference evidence="46" key="2">
    <citation type="submission" date="2020-05" db="UniProtKB">
        <authorList>
            <consortium name="Ensembl"/>
        </authorList>
    </citation>
    <scope>IDENTIFICATION</scope>
</reference>
<dbReference type="GO" id="GO:0030552">
    <property type="term" value="F:cAMP binding"/>
    <property type="evidence" value="ECO:0007669"/>
    <property type="project" value="UniProtKB-KW"/>
</dbReference>
<dbReference type="PROSITE" id="PS00916">
    <property type="entry name" value="PI3_4_KINASE_2"/>
    <property type="match status" value="1"/>
</dbReference>
<dbReference type="PROSITE" id="PS51547">
    <property type="entry name" value="C2_PI3K"/>
    <property type="match status" value="1"/>
</dbReference>
<evidence type="ECO:0000256" key="4">
    <source>
        <dbReference type="ARBA" id="ARBA00005189"/>
    </source>
</evidence>
<dbReference type="CDD" id="cd00038">
    <property type="entry name" value="CAP_ED"/>
    <property type="match status" value="2"/>
</dbReference>
<dbReference type="PROSITE" id="PS51544">
    <property type="entry name" value="PI3K_ABD"/>
    <property type="match status" value="1"/>
</dbReference>
<organism evidence="46">
    <name type="scientific">Xenopus tropicalis</name>
    <name type="common">Western clawed frog</name>
    <name type="synonym">Silurana tropicalis</name>
    <dbReference type="NCBI Taxonomy" id="8364"/>
    <lineage>
        <taxon>Eukaryota</taxon>
        <taxon>Metazoa</taxon>
        <taxon>Chordata</taxon>
        <taxon>Craniata</taxon>
        <taxon>Vertebrata</taxon>
        <taxon>Euteleostomi</taxon>
        <taxon>Amphibia</taxon>
        <taxon>Batrachia</taxon>
        <taxon>Anura</taxon>
        <taxon>Pipoidea</taxon>
        <taxon>Pipidae</taxon>
        <taxon>Xenopodinae</taxon>
        <taxon>Xenopus</taxon>
        <taxon>Silurana</taxon>
    </lineage>
</organism>
<feature type="domain" description="PIK helical" evidence="43">
    <location>
        <begin position="560"/>
        <end position="742"/>
    </location>
</feature>
<dbReference type="FunFam" id="2.60.120.10:FF:000027">
    <property type="entry name" value="Protein kinase cAMP-dependent type II regulatory subunit alpha"/>
    <property type="match status" value="1"/>
</dbReference>
<dbReference type="GO" id="GO:0001525">
    <property type="term" value="P:angiogenesis"/>
    <property type="evidence" value="ECO:0007669"/>
    <property type="project" value="UniProtKB-KW"/>
</dbReference>
<evidence type="ECO:0000256" key="13">
    <source>
        <dbReference type="ARBA" id="ARBA00022500"/>
    </source>
</evidence>
<evidence type="ECO:0000256" key="31">
    <source>
        <dbReference type="ARBA" id="ARBA00029297"/>
    </source>
</evidence>
<keyword evidence="25" id="KW-0443">Lipid metabolism</keyword>
<dbReference type="FunFam" id="2.60.40.150:FF:000087">
    <property type="entry name" value="Phosphatidylinositol 4,5-bisphosphate 3-kinase catalytic subunit gamma isoform"/>
    <property type="match status" value="1"/>
</dbReference>
<evidence type="ECO:0000256" key="39">
    <source>
        <dbReference type="ARBA" id="ARBA00083126"/>
    </source>
</evidence>
<evidence type="ECO:0000256" key="18">
    <source>
        <dbReference type="ARBA" id="ARBA00022657"/>
    </source>
</evidence>
<evidence type="ECO:0000259" key="44">
    <source>
        <dbReference type="PROSITE" id="PS51546"/>
    </source>
</evidence>
<dbReference type="PROSITE" id="PS50042">
    <property type="entry name" value="CNMP_BINDING_3"/>
    <property type="match status" value="2"/>
</dbReference>
<dbReference type="PROSITE" id="PS51546">
    <property type="entry name" value="PI3K_RBD"/>
    <property type="match status" value="1"/>
</dbReference>
<keyword evidence="26" id="KW-0472">Membrane</keyword>
<comment type="function">
    <text evidence="32">Regulatory subunit of the cAMP-dependent protein kinases involved in cAMP signaling in cells. Type II regulatory chains mediate membrane association by binding to anchoring proteins, including the MAP2 kinase.</text>
</comment>
<dbReference type="EC" id="2.7.1.153" evidence="7"/>
<dbReference type="PANTHER" id="PTHR10048">
    <property type="entry name" value="PHOSPHATIDYLINOSITOL KINASE"/>
    <property type="match status" value="1"/>
</dbReference>
<dbReference type="InParanoid" id="A0A6I8QFB5"/>
<evidence type="ECO:0000256" key="22">
    <source>
        <dbReference type="ARBA" id="ARBA00022777"/>
    </source>
</evidence>
<feature type="domain" description="Cyclic nucleotide-binding" evidence="40">
    <location>
        <begin position="1100"/>
        <end position="1219"/>
    </location>
</feature>
<dbReference type="Gene3D" id="3.10.20.770">
    <property type="match status" value="1"/>
</dbReference>
<dbReference type="GO" id="GO:0016303">
    <property type="term" value="F:1-phosphatidylinositol-3-kinase activity"/>
    <property type="evidence" value="ECO:0007669"/>
    <property type="project" value="UniProtKB-EC"/>
</dbReference>
<dbReference type="InterPro" id="IPR001263">
    <property type="entry name" value="PI3K_accessory_dom"/>
</dbReference>
<dbReference type="Pfam" id="PF19710">
    <property type="entry name" value="PIK3CG_ABD"/>
    <property type="match status" value="1"/>
</dbReference>
<evidence type="ECO:0000256" key="7">
    <source>
        <dbReference type="ARBA" id="ARBA00012010"/>
    </source>
</evidence>
<dbReference type="PROSITE" id="PS00889">
    <property type="entry name" value="CNMP_BINDING_2"/>
    <property type="match status" value="2"/>
</dbReference>
<dbReference type="PROSITE" id="PS00915">
    <property type="entry name" value="PI3_4_KINASE_1"/>
    <property type="match status" value="1"/>
</dbReference>
<keyword evidence="20" id="KW-0677">Repeat</keyword>
<dbReference type="GO" id="GO:0006897">
    <property type="term" value="P:endocytosis"/>
    <property type="evidence" value="ECO:0007669"/>
    <property type="project" value="UniProtKB-KW"/>
</dbReference>
<evidence type="ECO:0000256" key="11">
    <source>
        <dbReference type="ARBA" id="ARBA00022475"/>
    </source>
</evidence>
<dbReference type="EC" id="2.7.1.137" evidence="9"/>
<dbReference type="InterPro" id="IPR000595">
    <property type="entry name" value="cNMP-bd_dom"/>
</dbReference>
<dbReference type="InterPro" id="IPR011009">
    <property type="entry name" value="Kinase-like_dom_sf"/>
</dbReference>
<dbReference type="SUPFAM" id="SSF49562">
    <property type="entry name" value="C2 domain (Calcium/lipid-binding domain, CaLB)"/>
    <property type="match status" value="1"/>
</dbReference>
<evidence type="ECO:0000256" key="15">
    <source>
        <dbReference type="ARBA" id="ARBA00022553"/>
    </source>
</evidence>
<evidence type="ECO:0000256" key="14">
    <source>
        <dbReference type="ARBA" id="ARBA00022527"/>
    </source>
</evidence>
<evidence type="ECO:0000256" key="35">
    <source>
        <dbReference type="ARBA" id="ARBA00069069"/>
    </source>
</evidence>
<keyword evidence="23" id="KW-0067">ATP-binding</keyword>
<dbReference type="SUPFAM" id="SSF51206">
    <property type="entry name" value="cAMP-binding domain-like"/>
    <property type="match status" value="2"/>
</dbReference>
<dbReference type="Gene3D" id="2.60.40.150">
    <property type="entry name" value="C2 domain"/>
    <property type="match status" value="1"/>
</dbReference>
<gene>
    <name evidence="46" type="primary">pik3cg</name>
</gene>
<dbReference type="SMART" id="SM00145">
    <property type="entry name" value="PI3Ka"/>
    <property type="match status" value="1"/>
</dbReference>
<dbReference type="GO" id="GO:0002376">
    <property type="term" value="P:immune system process"/>
    <property type="evidence" value="ECO:0007669"/>
    <property type="project" value="UniProtKB-KW"/>
</dbReference>
<evidence type="ECO:0000256" key="16">
    <source>
        <dbReference type="ARBA" id="ARBA00022566"/>
    </source>
</evidence>
<dbReference type="Gene3D" id="2.60.120.10">
    <property type="entry name" value="Jelly Rolls"/>
    <property type="match status" value="2"/>
</dbReference>
<feature type="domain" description="PI3K-ABD" evidence="42">
    <location>
        <begin position="50"/>
        <end position="157"/>
    </location>
</feature>
<dbReference type="InterPro" id="IPR018488">
    <property type="entry name" value="cNMP-bd_CS"/>
</dbReference>
<dbReference type="UniPathway" id="UPA00220"/>
<dbReference type="InterPro" id="IPR036940">
    <property type="entry name" value="PI3/4_kinase_cat_sf"/>
</dbReference>
<evidence type="ECO:0000256" key="17">
    <source>
        <dbReference type="ARBA" id="ARBA00022583"/>
    </source>
</evidence>
<protein>
    <recommendedName>
        <fullName evidence="35">Phosphatidylinositol 4,5-bisphosphate 3-kinase catalytic subunit gamma isoform</fullName>
        <ecNumber evidence="9">2.7.1.137</ecNumber>
        <ecNumber evidence="7">2.7.1.153</ecNumber>
        <ecNumber evidence="8">2.7.1.154</ecNumber>
        <ecNumber evidence="10">2.7.11.1</ecNumber>
    </recommendedName>
    <alternativeName>
        <fullName evidence="39">Phosphatidylinositol 4,5-bisphosphate 3-kinase 110 kDa catalytic subunit gamma</fullName>
    </alternativeName>
    <alternativeName>
        <fullName evidence="38">Phosphoinositide-3-kinase catalytic gamma polypeptide</fullName>
    </alternativeName>
    <alternativeName>
        <fullName evidence="36">Serine/threonine protein kinase PIK3CG</fullName>
    </alternativeName>
    <alternativeName>
        <fullName evidence="37">p120-PI3K</fullName>
    </alternativeName>
</protein>
<keyword evidence="15" id="KW-0597">Phosphoprotein</keyword>
<feature type="domain" description="PI3K-RBD" evidence="44">
    <location>
        <begin position="233"/>
        <end position="325"/>
    </location>
</feature>
<dbReference type="Bgee" id="ENSXETG00000005919">
    <property type="expression patterns" value="Expressed in male organism and 12 other cell types or tissues"/>
</dbReference>
<keyword evidence="19" id="KW-0808">Transferase</keyword>
<keyword evidence="13" id="KW-0145">Chemotaxis</keyword>
<keyword evidence="17" id="KW-0254">Endocytosis</keyword>
<dbReference type="InterPro" id="IPR029071">
    <property type="entry name" value="Ubiquitin-like_domsf"/>
</dbReference>
<dbReference type="SUPFAM" id="SSF54236">
    <property type="entry name" value="Ubiquitin-like"/>
    <property type="match status" value="1"/>
</dbReference>
<comment type="catalytic activity">
    <reaction evidence="29">
        <text>a 1,2-diacyl-sn-glycero-3-phospho-(1D-myo-inositol-4,5-bisphosphate) + ATP = a 1,2-diacyl-sn-glycero-3-phospho-(1D-myo-inositol-3,4,5-trisphosphate) + ADP + H(+)</text>
        <dbReference type="Rhea" id="RHEA:21292"/>
        <dbReference type="ChEBI" id="CHEBI:15378"/>
        <dbReference type="ChEBI" id="CHEBI:30616"/>
        <dbReference type="ChEBI" id="CHEBI:57836"/>
        <dbReference type="ChEBI" id="CHEBI:58456"/>
        <dbReference type="ChEBI" id="CHEBI:456216"/>
        <dbReference type="EC" id="2.7.1.153"/>
    </reaction>
    <physiologicalReaction direction="left-to-right" evidence="29">
        <dbReference type="Rhea" id="RHEA:21293"/>
    </physiologicalReaction>
</comment>
<evidence type="ECO:0000256" key="34">
    <source>
        <dbReference type="ARBA" id="ARBA00063154"/>
    </source>
</evidence>
<dbReference type="Gene3D" id="1.10.1070.11">
    <property type="entry name" value="Phosphatidylinositol 3-/4-kinase, catalytic domain"/>
    <property type="match status" value="1"/>
</dbReference>
<comment type="catalytic activity">
    <reaction evidence="31">
        <text>a 1,2-diacyl-sn-glycero-3-phospho-(1D-myo-inositol 4-phosphate) + ATP = a 1,2-diacyl-sn-glycero-3-phospho-(1D-myo-inositol-3,4-bisphosphate) + ADP + H(+)</text>
        <dbReference type="Rhea" id="RHEA:18373"/>
        <dbReference type="ChEBI" id="CHEBI:15378"/>
        <dbReference type="ChEBI" id="CHEBI:30616"/>
        <dbReference type="ChEBI" id="CHEBI:57658"/>
        <dbReference type="ChEBI" id="CHEBI:58178"/>
        <dbReference type="ChEBI" id="CHEBI:456216"/>
        <dbReference type="EC" id="2.7.1.154"/>
    </reaction>
    <physiologicalReaction direction="left-to-right" evidence="31">
        <dbReference type="Rhea" id="RHEA:18374"/>
    </physiologicalReaction>
</comment>
<evidence type="ECO:0000256" key="24">
    <source>
        <dbReference type="ARBA" id="ARBA00022859"/>
    </source>
</evidence>
<dbReference type="SMART" id="SM00146">
    <property type="entry name" value="PI3Kc"/>
    <property type="match status" value="1"/>
</dbReference>
<evidence type="ECO:0000256" key="19">
    <source>
        <dbReference type="ARBA" id="ARBA00022679"/>
    </source>
</evidence>
<dbReference type="InterPro" id="IPR035892">
    <property type="entry name" value="C2_domain_sf"/>
</dbReference>
<dbReference type="InterPro" id="IPR018936">
    <property type="entry name" value="PI3/4_kinase_CS"/>
</dbReference>
<dbReference type="GO" id="GO:0005829">
    <property type="term" value="C:cytosol"/>
    <property type="evidence" value="ECO:0007669"/>
    <property type="project" value="UniProtKB-ARBA"/>
</dbReference>
<evidence type="ECO:0000256" key="9">
    <source>
        <dbReference type="ARBA" id="ARBA00012073"/>
    </source>
</evidence>
<dbReference type="InterPro" id="IPR003113">
    <property type="entry name" value="PI3K_ABD"/>
</dbReference>
<evidence type="ECO:0000256" key="5">
    <source>
        <dbReference type="ARBA" id="ARBA00005753"/>
    </source>
</evidence>
<dbReference type="GO" id="GO:0010595">
    <property type="term" value="P:positive regulation of endothelial cell migration"/>
    <property type="evidence" value="ECO:0007669"/>
    <property type="project" value="UniProtKB-ARBA"/>
</dbReference>
<dbReference type="GO" id="GO:0035022">
    <property type="term" value="P:positive regulation of Rac protein signal transduction"/>
    <property type="evidence" value="ECO:0007669"/>
    <property type="project" value="UniProtKB-ARBA"/>
</dbReference>
<evidence type="ECO:0000256" key="30">
    <source>
        <dbReference type="ARBA" id="ARBA00023985"/>
    </source>
</evidence>
<dbReference type="GO" id="GO:0035005">
    <property type="term" value="F:1-phosphatidylinositol-4-phosphate 3-kinase activity"/>
    <property type="evidence" value="ECO:0007669"/>
    <property type="project" value="UniProtKB-EC"/>
</dbReference>
<name>A0A6I8QFB5_XENTR</name>
<keyword evidence="24" id="KW-0391">Immunity</keyword>
<dbReference type="InterPro" id="IPR042236">
    <property type="entry name" value="PI3K_accessory_sf"/>
</dbReference>
<dbReference type="SMART" id="SM00100">
    <property type="entry name" value="cNMP"/>
    <property type="match status" value="2"/>
</dbReference>
<dbReference type="InterPro" id="IPR045580">
    <property type="entry name" value="PIK3CG_ABD"/>
</dbReference>
<feature type="domain" description="C2 PI3K-type" evidence="45">
    <location>
        <begin position="373"/>
        <end position="540"/>
    </location>
</feature>
<dbReference type="GO" id="GO:0046934">
    <property type="term" value="F:1-phosphatidylinositol-4,5-bisphosphate 3-kinase activity"/>
    <property type="evidence" value="ECO:0007669"/>
    <property type="project" value="UniProtKB-EC"/>
</dbReference>
<dbReference type="Pfam" id="PF00613">
    <property type="entry name" value="PI3Ka"/>
    <property type="match status" value="1"/>
</dbReference>
<evidence type="ECO:0000256" key="32">
    <source>
        <dbReference type="ARBA" id="ARBA00037198"/>
    </source>
</evidence>
<evidence type="ECO:0000256" key="3">
    <source>
        <dbReference type="ARBA" id="ARBA00004805"/>
    </source>
</evidence>